<comment type="caution">
    <text evidence="4">The sequence shown here is derived from an EMBL/GenBank/DDBJ whole genome shotgun (WGS) entry which is preliminary data.</text>
</comment>
<accession>A0A2A4AHT7</accession>
<dbReference type="SUPFAM" id="SSF56601">
    <property type="entry name" value="beta-lactamase/transpeptidase-like"/>
    <property type="match status" value="1"/>
</dbReference>
<keyword evidence="4" id="KW-0132">Cell division</keyword>
<dbReference type="InterPro" id="IPR032710">
    <property type="entry name" value="NTF2-like_dom_sf"/>
</dbReference>
<feature type="domain" description="Penicillin-binding protein transpeptidase" evidence="2">
    <location>
        <begin position="328"/>
        <end position="584"/>
    </location>
</feature>
<gene>
    <name evidence="4" type="ORF">COM45_10140</name>
</gene>
<evidence type="ECO:0000259" key="2">
    <source>
        <dbReference type="Pfam" id="PF00905"/>
    </source>
</evidence>
<name>A0A2A4AHT7_9CORY</name>
<dbReference type="PROSITE" id="PS51257">
    <property type="entry name" value="PROKAR_LIPOPROTEIN"/>
    <property type="match status" value="1"/>
</dbReference>
<feature type="signal peptide" evidence="1">
    <location>
        <begin position="1"/>
        <end position="20"/>
    </location>
</feature>
<protein>
    <submittedName>
        <fullName evidence="4">Cell division protein FtsI</fullName>
    </submittedName>
</protein>
<dbReference type="GO" id="GO:0071555">
    <property type="term" value="P:cell wall organization"/>
    <property type="evidence" value="ECO:0007669"/>
    <property type="project" value="TreeGrafter"/>
</dbReference>
<dbReference type="InterPro" id="IPR050515">
    <property type="entry name" value="Beta-lactam/transpept"/>
</dbReference>
<dbReference type="PANTHER" id="PTHR30627:SF24">
    <property type="entry name" value="PENICILLIN-BINDING PROTEIN 4B"/>
    <property type="match status" value="1"/>
</dbReference>
<dbReference type="SUPFAM" id="SSF54427">
    <property type="entry name" value="NTF2-like"/>
    <property type="match status" value="1"/>
</dbReference>
<keyword evidence="4" id="KW-0131">Cell cycle</keyword>
<dbReference type="GO" id="GO:0071972">
    <property type="term" value="F:peptidoglycan L,D-transpeptidase activity"/>
    <property type="evidence" value="ECO:0007669"/>
    <property type="project" value="TreeGrafter"/>
</dbReference>
<keyword evidence="1" id="KW-0732">Signal</keyword>
<proteinExistence type="predicted"/>
<dbReference type="EMBL" id="NWBP01000033">
    <property type="protein sequence ID" value="PCC82061.1"/>
    <property type="molecule type" value="Genomic_DNA"/>
</dbReference>
<dbReference type="Gene3D" id="3.40.710.10">
    <property type="entry name" value="DD-peptidase/beta-lactamase superfamily"/>
    <property type="match status" value="1"/>
</dbReference>
<evidence type="ECO:0000313" key="5">
    <source>
        <dbReference type="Proteomes" id="UP000218690"/>
    </source>
</evidence>
<sequence length="618" mass="65592">MRKMVALLCAASFGASSLVACTPKPVSAEPVAEKFIADMEARNNDELATLVDNPDATTSTLDATYSGLQAEGLDIELGDVTQDDSHATAKYKVTWDLPKDRTLSYDTEMTLTKKDKDWQVRWQPSLVHPNLGAHQHLELRAIDAKRASVVSSDGVELLSPGLQYRVVVDKEKAGDMRPLAAKISSALNQAHAQDDSVPEKDAGELAKELEGSEGNSYSVTMLNEAQAEQVRPQLEHIEGVRLNEEPAMVTRETGLAPDILARVRSIVSDEVEGNSGWSISVVNENGAALSDVELHQPEESPSIRVGLDYNVQRAAQEAVNMRADSEAMLVAIRPSNGEILAVAQTEQADKKGDIALQGQFPPGSVFKIITASAAVDKQGATADTIVPCPGTMNLFGRTVTNYNGFSLGSVPMRQAFAQSCNTTFAEVSTNLKEGELAKTGKEFGLGIDYDIPGLTTITGSIPEGKTPLERTEAGYGQGADLASPFGMALVSATVAAGKTPMPTLLSNHKTKASEDAPAPDPHVLENVRDMMRAVVTGGTASGMKAGGTIYGKTGEAEINEGSHAWFTGYREDDIAFATLVVLGGGSDTSVNITDNFLQKLDAYRAEGNGSAPAPQEGE</sequence>
<dbReference type="Pfam" id="PF05223">
    <property type="entry name" value="MecA_N"/>
    <property type="match status" value="1"/>
</dbReference>
<reference evidence="4 5" key="1">
    <citation type="submission" date="2017-09" db="EMBL/GenBank/DDBJ databases">
        <title>Draft Genome Sequence of Corynebacterium accolens AH4003.</title>
        <authorList>
            <person name="Chen Y."/>
            <person name="Oosthuysen W.F."/>
            <person name="Kelley S."/>
            <person name="Horswill A."/>
        </authorList>
    </citation>
    <scope>NUCLEOTIDE SEQUENCE [LARGE SCALE GENOMIC DNA]</scope>
    <source>
        <strain evidence="4 5">AH4003</strain>
    </source>
</reference>
<evidence type="ECO:0000313" key="4">
    <source>
        <dbReference type="EMBL" id="PCC82061.1"/>
    </source>
</evidence>
<organism evidence="4 5">
    <name type="scientific">Corynebacterium accolens</name>
    <dbReference type="NCBI Taxonomy" id="38284"/>
    <lineage>
        <taxon>Bacteria</taxon>
        <taxon>Bacillati</taxon>
        <taxon>Actinomycetota</taxon>
        <taxon>Actinomycetes</taxon>
        <taxon>Mycobacteriales</taxon>
        <taxon>Corynebacteriaceae</taxon>
        <taxon>Corynebacterium</taxon>
    </lineage>
</organism>
<dbReference type="Proteomes" id="UP000218690">
    <property type="component" value="Unassembled WGS sequence"/>
</dbReference>
<dbReference type="GO" id="GO:0051301">
    <property type="term" value="P:cell division"/>
    <property type="evidence" value="ECO:0007669"/>
    <property type="project" value="UniProtKB-KW"/>
</dbReference>
<dbReference type="Gene3D" id="3.10.450.100">
    <property type="entry name" value="NTF2-like, domain 1"/>
    <property type="match status" value="1"/>
</dbReference>
<feature type="chain" id="PRO_5039334403" evidence="1">
    <location>
        <begin position="21"/>
        <end position="618"/>
    </location>
</feature>
<dbReference type="GO" id="GO:0008658">
    <property type="term" value="F:penicillin binding"/>
    <property type="evidence" value="ECO:0007669"/>
    <property type="project" value="InterPro"/>
</dbReference>
<dbReference type="GO" id="GO:0005886">
    <property type="term" value="C:plasma membrane"/>
    <property type="evidence" value="ECO:0007669"/>
    <property type="project" value="TreeGrafter"/>
</dbReference>
<dbReference type="Pfam" id="PF00905">
    <property type="entry name" value="Transpeptidase"/>
    <property type="match status" value="1"/>
</dbReference>
<dbReference type="InterPro" id="IPR012338">
    <property type="entry name" value="Beta-lactam/transpept-like"/>
</dbReference>
<evidence type="ECO:0000256" key="1">
    <source>
        <dbReference type="SAM" id="SignalP"/>
    </source>
</evidence>
<dbReference type="InterPro" id="IPR001460">
    <property type="entry name" value="PCN-bd_Tpept"/>
</dbReference>
<dbReference type="InterPro" id="IPR007887">
    <property type="entry name" value="MecA_N"/>
</dbReference>
<dbReference type="AlphaFoldDB" id="A0A2A4AHT7"/>
<dbReference type="PANTHER" id="PTHR30627">
    <property type="entry name" value="PEPTIDOGLYCAN D,D-TRANSPEPTIDASE"/>
    <property type="match status" value="1"/>
</dbReference>
<evidence type="ECO:0000259" key="3">
    <source>
        <dbReference type="Pfam" id="PF05223"/>
    </source>
</evidence>
<feature type="domain" description="NTF2-like N-terminal transpeptidase" evidence="3">
    <location>
        <begin position="27"/>
        <end position="135"/>
    </location>
</feature>
<dbReference type="GO" id="GO:0046677">
    <property type="term" value="P:response to antibiotic"/>
    <property type="evidence" value="ECO:0007669"/>
    <property type="project" value="InterPro"/>
</dbReference>